<evidence type="ECO:0000256" key="1">
    <source>
        <dbReference type="ARBA" id="ARBA00010790"/>
    </source>
</evidence>
<dbReference type="PROSITE" id="PS00624">
    <property type="entry name" value="GMC_OXRED_2"/>
    <property type="match status" value="1"/>
</dbReference>
<reference evidence="5" key="1">
    <citation type="journal article" date="2020" name="Stud. Mycol.">
        <title>101 Dothideomycetes genomes: a test case for predicting lifestyles and emergence of pathogens.</title>
        <authorList>
            <person name="Haridas S."/>
            <person name="Albert R."/>
            <person name="Binder M."/>
            <person name="Bloem J."/>
            <person name="Labutti K."/>
            <person name="Salamov A."/>
            <person name="Andreopoulos B."/>
            <person name="Baker S."/>
            <person name="Barry K."/>
            <person name="Bills G."/>
            <person name="Bluhm B."/>
            <person name="Cannon C."/>
            <person name="Castanera R."/>
            <person name="Culley D."/>
            <person name="Daum C."/>
            <person name="Ezra D."/>
            <person name="Gonzalez J."/>
            <person name="Henrissat B."/>
            <person name="Kuo A."/>
            <person name="Liang C."/>
            <person name="Lipzen A."/>
            <person name="Lutzoni F."/>
            <person name="Magnuson J."/>
            <person name="Mondo S."/>
            <person name="Nolan M."/>
            <person name="Ohm R."/>
            <person name="Pangilinan J."/>
            <person name="Park H.-J."/>
            <person name="Ramirez L."/>
            <person name="Alfaro M."/>
            <person name="Sun H."/>
            <person name="Tritt A."/>
            <person name="Yoshinaga Y."/>
            <person name="Zwiers L.-H."/>
            <person name="Turgeon B."/>
            <person name="Goodwin S."/>
            <person name="Spatafora J."/>
            <person name="Crous P."/>
            <person name="Grigoriev I."/>
        </authorList>
    </citation>
    <scope>NUCLEOTIDE SEQUENCE</scope>
    <source>
        <strain evidence="5">CBS 675.92</strain>
    </source>
</reference>
<dbReference type="InterPro" id="IPR000172">
    <property type="entry name" value="GMC_OxRdtase_N"/>
</dbReference>
<dbReference type="AlphaFoldDB" id="A0A6A5TRW4"/>
<feature type="chain" id="PRO_5025550840" evidence="3">
    <location>
        <begin position="18"/>
        <end position="609"/>
    </location>
</feature>
<accession>A0A6A5TRW4</accession>
<dbReference type="GO" id="GO:0044550">
    <property type="term" value="P:secondary metabolite biosynthetic process"/>
    <property type="evidence" value="ECO:0007669"/>
    <property type="project" value="TreeGrafter"/>
</dbReference>
<dbReference type="Gene3D" id="3.50.50.60">
    <property type="entry name" value="FAD/NAD(P)-binding domain"/>
    <property type="match status" value="1"/>
</dbReference>
<dbReference type="InterPro" id="IPR007867">
    <property type="entry name" value="GMC_OxRtase_C"/>
</dbReference>
<feature type="binding site" evidence="2">
    <location>
        <position position="258"/>
    </location>
    <ligand>
        <name>FAD</name>
        <dbReference type="ChEBI" id="CHEBI:57692"/>
    </ligand>
</feature>
<feature type="domain" description="Glucose-methanol-choline oxidoreductase N-terminal" evidence="4">
    <location>
        <begin position="295"/>
        <end position="309"/>
    </location>
</feature>
<keyword evidence="2" id="KW-0274">FAD</keyword>
<dbReference type="InterPro" id="IPR012132">
    <property type="entry name" value="GMC_OxRdtase"/>
</dbReference>
<evidence type="ECO:0000256" key="3">
    <source>
        <dbReference type="SAM" id="SignalP"/>
    </source>
</evidence>
<dbReference type="Pfam" id="PF05199">
    <property type="entry name" value="GMC_oxred_C"/>
    <property type="match status" value="1"/>
</dbReference>
<dbReference type="Pfam" id="PF00732">
    <property type="entry name" value="GMC_oxred_N"/>
    <property type="match status" value="1"/>
</dbReference>
<comment type="similarity">
    <text evidence="1">Belongs to the GMC oxidoreductase family.</text>
</comment>
<dbReference type="PANTHER" id="PTHR11552">
    <property type="entry name" value="GLUCOSE-METHANOL-CHOLINE GMC OXIDOREDUCTASE"/>
    <property type="match status" value="1"/>
</dbReference>
<gene>
    <name evidence="5" type="ORF">CC80DRAFT_474472</name>
</gene>
<evidence type="ECO:0000259" key="4">
    <source>
        <dbReference type="PROSITE" id="PS00624"/>
    </source>
</evidence>
<evidence type="ECO:0000313" key="5">
    <source>
        <dbReference type="EMBL" id="KAF1955148.1"/>
    </source>
</evidence>
<dbReference type="Proteomes" id="UP000800035">
    <property type="component" value="Unassembled WGS sequence"/>
</dbReference>
<dbReference type="PIRSF" id="PIRSF000137">
    <property type="entry name" value="Alcohol_oxidase"/>
    <property type="match status" value="1"/>
</dbReference>
<dbReference type="EMBL" id="ML976995">
    <property type="protein sequence ID" value="KAF1955148.1"/>
    <property type="molecule type" value="Genomic_DNA"/>
</dbReference>
<organism evidence="5 6">
    <name type="scientific">Byssothecium circinans</name>
    <dbReference type="NCBI Taxonomy" id="147558"/>
    <lineage>
        <taxon>Eukaryota</taxon>
        <taxon>Fungi</taxon>
        <taxon>Dikarya</taxon>
        <taxon>Ascomycota</taxon>
        <taxon>Pezizomycotina</taxon>
        <taxon>Dothideomycetes</taxon>
        <taxon>Pleosporomycetidae</taxon>
        <taxon>Pleosporales</taxon>
        <taxon>Massarineae</taxon>
        <taxon>Massarinaceae</taxon>
        <taxon>Byssothecium</taxon>
    </lineage>
</organism>
<dbReference type="GO" id="GO:0016614">
    <property type="term" value="F:oxidoreductase activity, acting on CH-OH group of donors"/>
    <property type="evidence" value="ECO:0007669"/>
    <property type="project" value="InterPro"/>
</dbReference>
<dbReference type="SUPFAM" id="SSF51905">
    <property type="entry name" value="FAD/NAD(P)-binding domain"/>
    <property type="match status" value="1"/>
</dbReference>
<keyword evidence="2" id="KW-0285">Flavoprotein</keyword>
<keyword evidence="6" id="KW-1185">Reference proteome</keyword>
<dbReference type="SUPFAM" id="SSF54373">
    <property type="entry name" value="FAD-linked reductases, C-terminal domain"/>
    <property type="match status" value="1"/>
</dbReference>
<keyword evidence="3" id="KW-0732">Signal</keyword>
<proteinExistence type="inferred from homology"/>
<dbReference type="Gene3D" id="3.30.560.10">
    <property type="entry name" value="Glucose Oxidase, domain 3"/>
    <property type="match status" value="1"/>
</dbReference>
<feature type="binding site" evidence="2">
    <location>
        <position position="108"/>
    </location>
    <ligand>
        <name>FAD</name>
        <dbReference type="ChEBI" id="CHEBI:57692"/>
    </ligand>
</feature>
<dbReference type="GO" id="GO:0050660">
    <property type="term" value="F:flavin adenine dinucleotide binding"/>
    <property type="evidence" value="ECO:0007669"/>
    <property type="project" value="InterPro"/>
</dbReference>
<evidence type="ECO:0000313" key="6">
    <source>
        <dbReference type="Proteomes" id="UP000800035"/>
    </source>
</evidence>
<name>A0A6A5TRW4_9PLEO</name>
<comment type="cofactor">
    <cofactor evidence="2">
        <name>FAD</name>
        <dbReference type="ChEBI" id="CHEBI:57692"/>
    </cofactor>
</comment>
<dbReference type="PANTHER" id="PTHR11552:SF115">
    <property type="entry name" value="DEHYDROGENASE XPTC-RELATED"/>
    <property type="match status" value="1"/>
</dbReference>
<dbReference type="InterPro" id="IPR036188">
    <property type="entry name" value="FAD/NAD-bd_sf"/>
</dbReference>
<protein>
    <submittedName>
        <fullName evidence="5">Alcohol oxidase</fullName>
    </submittedName>
</protein>
<evidence type="ECO:0000256" key="2">
    <source>
        <dbReference type="PIRSR" id="PIRSR000137-2"/>
    </source>
</evidence>
<feature type="signal peptide" evidence="3">
    <location>
        <begin position="1"/>
        <end position="17"/>
    </location>
</feature>
<dbReference type="OrthoDB" id="269227at2759"/>
<sequence length="609" mass="65885">MRYHFWNALLLSSLTHGRHFSNGKDVKGNSYDYVVVGGGITGLVVANRLSEDPRKTVLIVERGDFADGPRAIYPYWARFLDTDVMIRPVSAPVAGLNNGTFNVPVAAVVGGGSVVNGMAYMRGSKADYDAWEELGNPGWGWDGLLPYFRKSTTFMPPSPEAAAAWNITWEPSVYGEGPARVTIPDYQYADLPVFRDAWSKEPGVTVKRELNAGGGPGLHWAPSTIDRRDQTRATARKEYYDPINATRPNLHLLTGHVVEEILFQRSKASGIRALSRQDNSTYEVYAKKEVILAAGAVQTPQLLQVSGVGPKDVLEGAGITVKKDMPAVGANFQDHATILASFNLSHQSFPDPNSVVANATFNASAWEEYFEHRTGPVTTGSSNGAISFSLSQLVPSARSVAEKLLSQRAEQYLPSVYGYRPLLRGFEAQRKILAKGFISNSSSISSGAVVGNGFAATPFLKPASRGTVTLDPTNPRGLPIVQYNTLMNPVDSDIILAMLKRTRAYWKSPELARFEPVEATPGAQYQTDEEIMSALRRGFIMPGLAHPSCTCAMLPEALGGCVGSDLTVYGIENLSIIDASILPLIPGAPLQATMYAVAEKAADLIKARA</sequence>